<evidence type="ECO:0000313" key="1">
    <source>
        <dbReference type="EMBL" id="KIR41573.1"/>
    </source>
</evidence>
<accession>A0A0D0U072</accession>
<dbReference type="SUPFAM" id="SSF53474">
    <property type="entry name" value="alpha/beta-Hydrolases"/>
    <property type="match status" value="1"/>
</dbReference>
<name>A0A0D0U072_9TREE</name>
<evidence type="ECO:0000313" key="2">
    <source>
        <dbReference type="Proteomes" id="UP000053392"/>
    </source>
</evidence>
<evidence type="ECO:0008006" key="3">
    <source>
        <dbReference type="Google" id="ProtNLM"/>
    </source>
</evidence>
<gene>
    <name evidence="1" type="ORF">I313_02704</name>
</gene>
<sequence>MLIGSKSDIYPPFMPAYLRFRKILLISPNYRLLFPSSADDMIEDVRSLFAYIASAETELSSILYSNGLSVDTSRIVVAGVSGGNYPARAAATLSSIVPRPIGWLNLSGMGSDWLLDFWINAIDVERTMPLDTTVHDMAKADELMKTGGGAVVSEVESVLVDGKATDELGRFNLWIAWQKRGIFLDYVLSEPGLSARLAQVPYQSRLKMIPKEKRRLLLPITPGTPPTYVLHGKEDLLVPFEESLTLENDMKGKGLSIKIDWIDGADHLLRDQKKGGWDGMVDGWEDIAKRALNWAVDLVK</sequence>
<dbReference type="Gene3D" id="3.40.50.1820">
    <property type="entry name" value="alpha/beta hydrolase"/>
    <property type="match status" value="1"/>
</dbReference>
<proteinExistence type="predicted"/>
<reference evidence="1 2" key="1">
    <citation type="submission" date="2015-01" db="EMBL/GenBank/DDBJ databases">
        <title>The Genome Sequence of Cryptococcus gattii Ram5.</title>
        <authorList>
            <consortium name="The Broad Institute Genomics Platform"/>
            <person name="Cuomo C."/>
            <person name="Litvintseva A."/>
            <person name="Chen Y."/>
            <person name="Heitman J."/>
            <person name="Sun S."/>
            <person name="Springer D."/>
            <person name="Dromer F."/>
            <person name="Young S."/>
            <person name="Zeng Q."/>
            <person name="Gargeya S."/>
            <person name="Abouelleil A."/>
            <person name="Alvarado L."/>
            <person name="Chapman S.B."/>
            <person name="Gainer-Dewar J."/>
            <person name="Goldberg J."/>
            <person name="Griggs A."/>
            <person name="Gujja S."/>
            <person name="Hansen M."/>
            <person name="Howarth C."/>
            <person name="Imamovic A."/>
            <person name="Larimer J."/>
            <person name="Murphy C."/>
            <person name="Naylor J."/>
            <person name="Pearson M."/>
            <person name="Priest M."/>
            <person name="Roberts A."/>
            <person name="Saif S."/>
            <person name="Shea T."/>
            <person name="Sykes S."/>
            <person name="Wortman J."/>
            <person name="Nusbaum C."/>
            <person name="Birren B."/>
        </authorList>
    </citation>
    <scope>NUCLEOTIDE SEQUENCE [LARGE SCALE GENOMIC DNA]</scope>
    <source>
        <strain evidence="1 2">Ram5</strain>
    </source>
</reference>
<dbReference type="HOGENOM" id="CLU_012494_9_2_1"/>
<protein>
    <recommendedName>
        <fullName evidence="3">Peptidase S9 prolyl oligopeptidase catalytic domain-containing protein</fullName>
    </recommendedName>
</protein>
<dbReference type="InterPro" id="IPR029058">
    <property type="entry name" value="AB_hydrolase_fold"/>
</dbReference>
<dbReference type="AlphaFoldDB" id="A0A0D0U072"/>
<keyword evidence="2" id="KW-1185">Reference proteome</keyword>
<dbReference type="OrthoDB" id="19653at2759"/>
<organism evidence="1 2">
    <name type="scientific">Cryptococcus deuterogattii Ram5</name>
    <dbReference type="NCBI Taxonomy" id="1296110"/>
    <lineage>
        <taxon>Eukaryota</taxon>
        <taxon>Fungi</taxon>
        <taxon>Dikarya</taxon>
        <taxon>Basidiomycota</taxon>
        <taxon>Agaricomycotina</taxon>
        <taxon>Tremellomycetes</taxon>
        <taxon>Tremellales</taxon>
        <taxon>Cryptococcaceae</taxon>
        <taxon>Cryptococcus</taxon>
        <taxon>Cryptococcus gattii species complex</taxon>
    </lineage>
</organism>
<dbReference type="Proteomes" id="UP000053392">
    <property type="component" value="Unassembled WGS sequence"/>
</dbReference>
<dbReference type="EMBL" id="KN847900">
    <property type="protein sequence ID" value="KIR41573.1"/>
    <property type="molecule type" value="Genomic_DNA"/>
</dbReference>